<keyword evidence="9" id="KW-0378">Hydrolase</keyword>
<keyword evidence="3 6" id="KW-0238">DNA-binding</keyword>
<evidence type="ECO:0000313" key="9">
    <source>
        <dbReference type="EMBL" id="KXI14878.1"/>
    </source>
</evidence>
<comment type="subcellular location">
    <subcellularLocation>
        <location evidence="6">Cytoplasm</location>
    </subcellularLocation>
</comment>
<dbReference type="EMBL" id="LSQZ01000001">
    <property type="protein sequence ID" value="KXI14878.1"/>
    <property type="molecule type" value="Genomic_DNA"/>
</dbReference>
<dbReference type="CDD" id="cd14332">
    <property type="entry name" value="UBA_RuvA_C"/>
    <property type="match status" value="1"/>
</dbReference>
<dbReference type="SUPFAM" id="SSF47781">
    <property type="entry name" value="RuvA domain 2-like"/>
    <property type="match status" value="1"/>
</dbReference>
<feature type="domain" description="DNA helicase Holliday junction RuvA type" evidence="7">
    <location>
        <begin position="1"/>
        <end position="59"/>
    </location>
</feature>
<dbReference type="eggNOG" id="COG0632">
    <property type="taxonomic scope" value="Bacteria"/>
</dbReference>
<keyword evidence="9" id="KW-0547">Nucleotide-binding</keyword>
<dbReference type="GO" id="GO:0005737">
    <property type="term" value="C:cytoplasm"/>
    <property type="evidence" value="ECO:0007669"/>
    <property type="project" value="UniProtKB-SubCell"/>
</dbReference>
<dbReference type="Pfam" id="PF01330">
    <property type="entry name" value="RuvA_N"/>
    <property type="match status" value="1"/>
</dbReference>
<feature type="domain" description="Holliday junction DNA helicase RuvA C-terminal" evidence="8">
    <location>
        <begin position="159"/>
        <end position="200"/>
    </location>
</feature>
<dbReference type="InterPro" id="IPR013849">
    <property type="entry name" value="DNA_helicase_Holl-junc_RuvA_I"/>
</dbReference>
<dbReference type="InterPro" id="IPR010994">
    <property type="entry name" value="RuvA_2-like"/>
</dbReference>
<dbReference type="InterPro" id="IPR036267">
    <property type="entry name" value="RuvA_C_sf"/>
</dbReference>
<evidence type="ECO:0000256" key="6">
    <source>
        <dbReference type="HAMAP-Rule" id="MF_00031"/>
    </source>
</evidence>
<keyword evidence="4 6" id="KW-0233">DNA recombination</keyword>
<dbReference type="RefSeq" id="WP_021935161.1">
    <property type="nucleotide sequence ID" value="NZ_JAWGSK010000010.1"/>
</dbReference>
<keyword evidence="9" id="KW-0347">Helicase</keyword>
<keyword evidence="2 6" id="KW-0227">DNA damage</keyword>
<dbReference type="GO" id="GO:0048476">
    <property type="term" value="C:Holliday junction resolvase complex"/>
    <property type="evidence" value="ECO:0007669"/>
    <property type="project" value="UniProtKB-UniRule"/>
</dbReference>
<evidence type="ECO:0000256" key="3">
    <source>
        <dbReference type="ARBA" id="ARBA00023125"/>
    </source>
</evidence>
<dbReference type="Proteomes" id="UP000070326">
    <property type="component" value="Unassembled WGS sequence"/>
</dbReference>
<dbReference type="SUPFAM" id="SSF50249">
    <property type="entry name" value="Nucleic acid-binding proteins"/>
    <property type="match status" value="1"/>
</dbReference>
<keyword evidence="9" id="KW-0067">ATP-binding</keyword>
<dbReference type="Pfam" id="PF14520">
    <property type="entry name" value="HHH_5"/>
    <property type="match status" value="1"/>
</dbReference>
<comment type="subunit">
    <text evidence="6">Homotetramer. Forms an RuvA(8)-RuvB(12)-Holliday junction (HJ) complex. HJ DNA is sandwiched between 2 RuvA tetramers; dsDNA enters through RuvA and exits via RuvB. An RuvB hexamer assembles on each DNA strand where it exits the tetramer. Each RuvB hexamer is contacted by two RuvA subunits (via domain III) on 2 adjacent RuvB subunits; this complex drives branch migration. In the full resolvosome a probable DNA-RuvA(4)-RuvB(12)-RuvC(2) complex forms which resolves the HJ.</text>
</comment>
<comment type="domain">
    <text evidence="6">Has three domains with a flexible linker between the domains II and III and assumes an 'L' shape. Domain III is highly mobile and contacts RuvB.</text>
</comment>
<proteinExistence type="inferred from homology"/>
<dbReference type="GO" id="GO:0005524">
    <property type="term" value="F:ATP binding"/>
    <property type="evidence" value="ECO:0007669"/>
    <property type="project" value="InterPro"/>
</dbReference>
<dbReference type="InterPro" id="IPR000085">
    <property type="entry name" value="RuvA"/>
</dbReference>
<dbReference type="GO" id="GO:0009379">
    <property type="term" value="C:Holliday junction helicase complex"/>
    <property type="evidence" value="ECO:0007669"/>
    <property type="project" value="InterPro"/>
</dbReference>
<dbReference type="InterPro" id="IPR012340">
    <property type="entry name" value="NA-bd_OB-fold"/>
</dbReference>
<gene>
    <name evidence="6" type="primary">ruvA</name>
    <name evidence="9" type="ORF">HMPREF3195_00067</name>
</gene>
<organism evidence="9 10">
    <name type="scientific">Peptostreptococcus anaerobius</name>
    <dbReference type="NCBI Taxonomy" id="1261"/>
    <lineage>
        <taxon>Bacteria</taxon>
        <taxon>Bacillati</taxon>
        <taxon>Bacillota</taxon>
        <taxon>Clostridia</taxon>
        <taxon>Peptostreptococcales</taxon>
        <taxon>Peptostreptococcaceae</taxon>
        <taxon>Peptostreptococcus</taxon>
    </lineage>
</organism>
<reference evidence="9 10" key="1">
    <citation type="submission" date="2016-02" db="EMBL/GenBank/DDBJ databases">
        <authorList>
            <person name="Wen L."/>
            <person name="He K."/>
            <person name="Yang H."/>
        </authorList>
    </citation>
    <scope>NUCLEOTIDE SEQUENCE [LARGE SCALE GENOMIC DNA]</scope>
    <source>
        <strain evidence="9 10">MJR8628A</strain>
    </source>
</reference>
<keyword evidence="5 6" id="KW-0234">DNA repair</keyword>
<comment type="similarity">
    <text evidence="6">Belongs to the RuvA family.</text>
</comment>
<evidence type="ECO:0000313" key="10">
    <source>
        <dbReference type="Proteomes" id="UP000070326"/>
    </source>
</evidence>
<dbReference type="Gene3D" id="1.10.8.10">
    <property type="entry name" value="DNA helicase RuvA subunit, C-terminal domain"/>
    <property type="match status" value="1"/>
</dbReference>
<dbReference type="PATRIC" id="fig|1261.5.peg.68"/>
<dbReference type="Gene3D" id="1.10.150.20">
    <property type="entry name" value="5' to 3' exonuclease, C-terminal subdomain"/>
    <property type="match status" value="1"/>
</dbReference>
<evidence type="ECO:0000256" key="1">
    <source>
        <dbReference type="ARBA" id="ARBA00022490"/>
    </source>
</evidence>
<name>A0A135YZP0_9FIRM</name>
<accession>A0A135YZP0</accession>
<evidence type="ECO:0000256" key="4">
    <source>
        <dbReference type="ARBA" id="ARBA00023172"/>
    </source>
</evidence>
<dbReference type="GO" id="GO:0006281">
    <property type="term" value="P:DNA repair"/>
    <property type="evidence" value="ECO:0007669"/>
    <property type="project" value="UniProtKB-UniRule"/>
</dbReference>
<comment type="function">
    <text evidence="6">The RuvA-RuvB-RuvC complex processes Holliday junction (HJ) DNA during genetic recombination and DNA repair, while the RuvA-RuvB complex plays an important role in the rescue of blocked DNA replication forks via replication fork reversal (RFR). RuvA specifically binds to HJ cruciform DNA, conferring on it an open structure. The RuvB hexamer acts as an ATP-dependent pump, pulling dsDNA into and through the RuvAB complex. HJ branch migration allows RuvC to scan DNA until it finds its consensus sequence, where it cleaves and resolves the cruciform DNA.</text>
</comment>
<dbReference type="AlphaFoldDB" id="A0A135YZP0"/>
<protein>
    <recommendedName>
        <fullName evidence="6">Holliday junction branch migration complex subunit RuvA</fullName>
    </recommendedName>
</protein>
<dbReference type="Pfam" id="PF07499">
    <property type="entry name" value="RuvA_C"/>
    <property type="match status" value="1"/>
</dbReference>
<comment type="caution">
    <text evidence="6">Lacks conserved residue(s) required for the propagation of feature annotation.</text>
</comment>
<keyword evidence="1 6" id="KW-0963">Cytoplasm</keyword>
<dbReference type="NCBIfam" id="TIGR00084">
    <property type="entry name" value="ruvA"/>
    <property type="match status" value="1"/>
</dbReference>
<dbReference type="Gene3D" id="2.40.50.140">
    <property type="entry name" value="Nucleic acid-binding proteins"/>
    <property type="match status" value="1"/>
</dbReference>
<dbReference type="HAMAP" id="MF_00031">
    <property type="entry name" value="DNA_HJ_migration_RuvA"/>
    <property type="match status" value="1"/>
</dbReference>
<evidence type="ECO:0000259" key="7">
    <source>
        <dbReference type="Pfam" id="PF01330"/>
    </source>
</evidence>
<feature type="region of interest" description="Domain III" evidence="6">
    <location>
        <begin position="159"/>
        <end position="207"/>
    </location>
</feature>
<dbReference type="InterPro" id="IPR011114">
    <property type="entry name" value="RuvA_C"/>
</dbReference>
<dbReference type="GO" id="GO:0000400">
    <property type="term" value="F:four-way junction DNA binding"/>
    <property type="evidence" value="ECO:0007669"/>
    <property type="project" value="UniProtKB-UniRule"/>
</dbReference>
<evidence type="ECO:0000259" key="8">
    <source>
        <dbReference type="Pfam" id="PF07499"/>
    </source>
</evidence>
<dbReference type="GO" id="GO:0006310">
    <property type="term" value="P:DNA recombination"/>
    <property type="evidence" value="ECO:0007669"/>
    <property type="project" value="UniProtKB-UniRule"/>
</dbReference>
<evidence type="ECO:0000256" key="5">
    <source>
        <dbReference type="ARBA" id="ARBA00023204"/>
    </source>
</evidence>
<sequence length="207" mass="22557">MIGYIKGIIDEIGIDYILIENNGIGYKLLVSTTTLSQLSIGQEAKIYTKIIVREDDISLCGFYSKEEEEMFKLLTSVSKVGTKVGMGILSFAPPARIQAIIINSDVTAMSKAPGVGKKTAERIILELKDKVGKIVIDGLDTMENLPLSGKEIAIDNSEDEAISALIALGYTSSEAQESVNFVKQPGMDVEVIIKKALEYIMKTSLKF</sequence>
<comment type="caution">
    <text evidence="9">The sequence shown here is derived from an EMBL/GenBank/DDBJ whole genome shotgun (WGS) entry which is preliminary data.</text>
</comment>
<dbReference type="STRING" id="1261.HMPREF3195_00067"/>
<evidence type="ECO:0000256" key="2">
    <source>
        <dbReference type="ARBA" id="ARBA00022763"/>
    </source>
</evidence>
<dbReference type="SUPFAM" id="SSF46929">
    <property type="entry name" value="DNA helicase RuvA subunit, C-terminal domain"/>
    <property type="match status" value="1"/>
</dbReference>
<dbReference type="GO" id="GO:0009378">
    <property type="term" value="F:four-way junction helicase activity"/>
    <property type="evidence" value="ECO:0007669"/>
    <property type="project" value="InterPro"/>
</dbReference>